<feature type="domain" description="MSP" evidence="8">
    <location>
        <begin position="13"/>
        <end position="133"/>
    </location>
</feature>
<dbReference type="InParanoid" id="D8QZ23"/>
<reference evidence="9 10" key="1">
    <citation type="journal article" date="2011" name="Science">
        <title>The Selaginella genome identifies genetic changes associated with the evolution of vascular plants.</title>
        <authorList>
            <person name="Banks J.A."/>
            <person name="Nishiyama T."/>
            <person name="Hasebe M."/>
            <person name="Bowman J.L."/>
            <person name="Gribskov M."/>
            <person name="dePamphilis C."/>
            <person name="Albert V.A."/>
            <person name="Aono N."/>
            <person name="Aoyama T."/>
            <person name="Ambrose B.A."/>
            <person name="Ashton N.W."/>
            <person name="Axtell M.J."/>
            <person name="Barker E."/>
            <person name="Barker M.S."/>
            <person name="Bennetzen J.L."/>
            <person name="Bonawitz N.D."/>
            <person name="Chapple C."/>
            <person name="Cheng C."/>
            <person name="Correa L.G."/>
            <person name="Dacre M."/>
            <person name="DeBarry J."/>
            <person name="Dreyer I."/>
            <person name="Elias M."/>
            <person name="Engstrom E.M."/>
            <person name="Estelle M."/>
            <person name="Feng L."/>
            <person name="Finet C."/>
            <person name="Floyd S.K."/>
            <person name="Frommer W.B."/>
            <person name="Fujita T."/>
            <person name="Gramzow L."/>
            <person name="Gutensohn M."/>
            <person name="Harholt J."/>
            <person name="Hattori M."/>
            <person name="Heyl A."/>
            <person name="Hirai T."/>
            <person name="Hiwatashi Y."/>
            <person name="Ishikawa M."/>
            <person name="Iwata M."/>
            <person name="Karol K.G."/>
            <person name="Koehler B."/>
            <person name="Kolukisaoglu U."/>
            <person name="Kubo M."/>
            <person name="Kurata T."/>
            <person name="Lalonde S."/>
            <person name="Li K."/>
            <person name="Li Y."/>
            <person name="Litt A."/>
            <person name="Lyons E."/>
            <person name="Manning G."/>
            <person name="Maruyama T."/>
            <person name="Michael T.P."/>
            <person name="Mikami K."/>
            <person name="Miyazaki S."/>
            <person name="Morinaga S."/>
            <person name="Murata T."/>
            <person name="Mueller-Roeber B."/>
            <person name="Nelson D.R."/>
            <person name="Obara M."/>
            <person name="Oguri Y."/>
            <person name="Olmstead R.G."/>
            <person name="Onodera N."/>
            <person name="Petersen B.L."/>
            <person name="Pils B."/>
            <person name="Prigge M."/>
            <person name="Rensing S.A."/>
            <person name="Riano-Pachon D.M."/>
            <person name="Roberts A.W."/>
            <person name="Sato Y."/>
            <person name="Scheller H.V."/>
            <person name="Schulz B."/>
            <person name="Schulz C."/>
            <person name="Shakirov E.V."/>
            <person name="Shibagaki N."/>
            <person name="Shinohara N."/>
            <person name="Shippen D.E."/>
            <person name="Soerensen I."/>
            <person name="Sotooka R."/>
            <person name="Sugimoto N."/>
            <person name="Sugita M."/>
            <person name="Sumikawa N."/>
            <person name="Tanurdzic M."/>
            <person name="Theissen G."/>
            <person name="Ulvskov P."/>
            <person name="Wakazuki S."/>
            <person name="Weng J.K."/>
            <person name="Willats W.W."/>
            <person name="Wipf D."/>
            <person name="Wolf P.G."/>
            <person name="Yang L."/>
            <person name="Zimmer A.D."/>
            <person name="Zhu Q."/>
            <person name="Mitros T."/>
            <person name="Hellsten U."/>
            <person name="Loque D."/>
            <person name="Otillar R."/>
            <person name="Salamov A."/>
            <person name="Schmutz J."/>
            <person name="Shapiro H."/>
            <person name="Lindquist E."/>
            <person name="Lucas S."/>
            <person name="Rokhsar D."/>
            <person name="Grigoriev I.V."/>
        </authorList>
    </citation>
    <scope>NUCLEOTIDE SEQUENCE [LARGE SCALE GENOMIC DNA]</scope>
</reference>
<feature type="region of interest" description="Disordered" evidence="7">
    <location>
        <begin position="205"/>
        <end position="247"/>
    </location>
</feature>
<dbReference type="EMBL" id="GL377569">
    <property type="protein sequence ID" value="EFJ34714.1"/>
    <property type="molecule type" value="Genomic_DNA"/>
</dbReference>
<name>D8QZ23_SELML</name>
<evidence type="ECO:0000313" key="9">
    <source>
        <dbReference type="EMBL" id="EFJ34714.1"/>
    </source>
</evidence>
<proteinExistence type="inferred from homology"/>
<evidence type="ECO:0000256" key="2">
    <source>
        <dbReference type="ARBA" id="ARBA00008932"/>
    </source>
</evidence>
<keyword evidence="3" id="KW-0812">Transmembrane</keyword>
<dbReference type="GO" id="GO:0005886">
    <property type="term" value="C:plasma membrane"/>
    <property type="evidence" value="ECO:0000318"/>
    <property type="project" value="GO_Central"/>
</dbReference>
<dbReference type="InterPro" id="IPR016763">
    <property type="entry name" value="VAP"/>
</dbReference>
<comment type="similarity">
    <text evidence="2">Belongs to the VAMP-associated protein (VAP) (TC 9.B.17) family.</text>
</comment>
<gene>
    <name evidence="9" type="ORF">SELMODRAFT_438734</name>
</gene>
<dbReference type="eggNOG" id="KOG0439">
    <property type="taxonomic scope" value="Eukaryota"/>
</dbReference>
<accession>D8QZ23</accession>
<dbReference type="PROSITE" id="PS50202">
    <property type="entry name" value="MSP"/>
    <property type="match status" value="1"/>
</dbReference>
<dbReference type="KEGG" id="smo:SELMODRAFT_438734"/>
<dbReference type="GO" id="GO:0090158">
    <property type="term" value="P:endoplasmic reticulum membrane organization"/>
    <property type="evidence" value="ECO:0000318"/>
    <property type="project" value="GO_Central"/>
</dbReference>
<dbReference type="PANTHER" id="PTHR10809">
    <property type="entry name" value="VESICLE-ASSOCIATED MEMBRANE PROTEIN-ASSOCIATED PROTEIN"/>
    <property type="match status" value="1"/>
</dbReference>
<dbReference type="GO" id="GO:0005789">
    <property type="term" value="C:endoplasmic reticulum membrane"/>
    <property type="evidence" value="ECO:0000318"/>
    <property type="project" value="GO_Central"/>
</dbReference>
<dbReference type="PANTHER" id="PTHR10809:SF6">
    <property type="entry name" value="AT11025P-RELATED"/>
    <property type="match status" value="1"/>
</dbReference>
<dbReference type="GO" id="GO:0061817">
    <property type="term" value="P:endoplasmic reticulum-plasma membrane tethering"/>
    <property type="evidence" value="ECO:0000318"/>
    <property type="project" value="GO_Central"/>
</dbReference>
<evidence type="ECO:0000256" key="5">
    <source>
        <dbReference type="ARBA" id="ARBA00023136"/>
    </source>
</evidence>
<keyword evidence="10" id="KW-1185">Reference proteome</keyword>
<dbReference type="InterPro" id="IPR013783">
    <property type="entry name" value="Ig-like_fold"/>
</dbReference>
<evidence type="ECO:0000256" key="6">
    <source>
        <dbReference type="SAM" id="Coils"/>
    </source>
</evidence>
<evidence type="ECO:0000256" key="1">
    <source>
        <dbReference type="ARBA" id="ARBA00004211"/>
    </source>
</evidence>
<comment type="subcellular location">
    <subcellularLocation>
        <location evidence="1">Membrane</location>
        <topology evidence="1">Single-pass type IV membrane protein</topology>
    </subcellularLocation>
</comment>
<evidence type="ECO:0000313" key="10">
    <source>
        <dbReference type="Proteomes" id="UP000001514"/>
    </source>
</evidence>
<organism evidence="10">
    <name type="scientific">Selaginella moellendorffii</name>
    <name type="common">Spikemoss</name>
    <dbReference type="NCBI Taxonomy" id="88036"/>
    <lineage>
        <taxon>Eukaryota</taxon>
        <taxon>Viridiplantae</taxon>
        <taxon>Streptophyta</taxon>
        <taxon>Embryophyta</taxon>
        <taxon>Tracheophyta</taxon>
        <taxon>Lycopodiopsida</taxon>
        <taxon>Selaginellales</taxon>
        <taxon>Selaginellaceae</taxon>
        <taxon>Selaginella</taxon>
    </lineage>
</organism>
<dbReference type="GO" id="GO:0043495">
    <property type="term" value="F:protein-membrane adaptor activity"/>
    <property type="evidence" value="ECO:0000318"/>
    <property type="project" value="GO_Central"/>
</dbReference>
<feature type="compositionally biased region" description="Low complexity" evidence="7">
    <location>
        <begin position="210"/>
        <end position="221"/>
    </location>
</feature>
<dbReference type="AlphaFoldDB" id="D8QZ23"/>
<evidence type="ECO:0000259" key="8">
    <source>
        <dbReference type="PROSITE" id="PS50202"/>
    </source>
</evidence>
<dbReference type="SUPFAM" id="SSF49354">
    <property type="entry name" value="PapD-like"/>
    <property type="match status" value="1"/>
</dbReference>
<dbReference type="FunFam" id="2.60.40.10:FF:000813">
    <property type="entry name" value="Vesicle-associated protein 1-1"/>
    <property type="match status" value="1"/>
</dbReference>
<feature type="coiled-coil region" evidence="6">
    <location>
        <begin position="171"/>
        <end position="198"/>
    </location>
</feature>
<keyword evidence="5" id="KW-0472">Membrane</keyword>
<dbReference type="HOGENOM" id="CLU_807513_0_0_1"/>
<dbReference type="Proteomes" id="UP000001514">
    <property type="component" value="Unassembled WGS sequence"/>
</dbReference>
<keyword evidence="4" id="KW-1133">Transmembrane helix</keyword>
<keyword evidence="6" id="KW-0175">Coiled coil</keyword>
<sequence length="344" mass="37096">MAVESASTDGAGLLRVEPRELQFPFELDRQLSCKLKLGNDTKHYVAFKVKTTSPKSFCVSPSTGVLQPRSALEISVTMRAQHRKPVDGQSKDKFLIQSVVAPDEFLASDINQEMFTKDLGNEIFETKMRVSFAFPAKETSNGAVPNSHDAGYLKEKIQEVNAALTTVSEERNAAVALSQRLQQELESLTANRNRSAAQNAGFSVLRGHASRPSTSAAARTHASWKHRSEAEEESAGGGGGGANLSKLGKFKSSPSSLPSWGEGAAFGVAGSPWPKLTWIANLIPESRQWEPSSAEQKKYVVPVVVSITVLEPLEDQIWSVSSSAVASHDCESPSEAVKLEAQAV</sequence>
<dbReference type="Gramene" id="EFJ34714">
    <property type="protein sequence ID" value="EFJ34714"/>
    <property type="gene ID" value="SELMODRAFT_438734"/>
</dbReference>
<evidence type="ECO:0000256" key="3">
    <source>
        <dbReference type="ARBA" id="ARBA00022692"/>
    </source>
</evidence>
<dbReference type="Gene3D" id="2.60.40.10">
    <property type="entry name" value="Immunoglobulins"/>
    <property type="match status" value="1"/>
</dbReference>
<evidence type="ECO:0000256" key="4">
    <source>
        <dbReference type="ARBA" id="ARBA00022989"/>
    </source>
</evidence>
<dbReference type="InterPro" id="IPR008962">
    <property type="entry name" value="PapD-like_sf"/>
</dbReference>
<protein>
    <recommendedName>
        <fullName evidence="8">MSP domain-containing protein</fullName>
    </recommendedName>
</protein>
<dbReference type="STRING" id="88036.D8QZ23"/>
<dbReference type="InterPro" id="IPR000535">
    <property type="entry name" value="MSP_dom"/>
</dbReference>
<evidence type="ECO:0000256" key="7">
    <source>
        <dbReference type="SAM" id="MobiDB-lite"/>
    </source>
</evidence>
<dbReference type="Pfam" id="PF00635">
    <property type="entry name" value="Motile_Sperm"/>
    <property type="match status" value="1"/>
</dbReference>